<evidence type="ECO:0000313" key="1">
    <source>
        <dbReference type="EMBL" id="CAK7323105.1"/>
    </source>
</evidence>
<protein>
    <submittedName>
        <fullName evidence="1">Uncharacterized protein</fullName>
    </submittedName>
</protein>
<comment type="caution">
    <text evidence="1">The sequence shown here is derived from an EMBL/GenBank/DDBJ whole genome shotgun (WGS) entry which is preliminary data.</text>
</comment>
<reference evidence="1 2" key="1">
    <citation type="submission" date="2024-01" db="EMBL/GenBank/DDBJ databases">
        <authorList>
            <person name="Waweru B."/>
        </authorList>
    </citation>
    <scope>NUCLEOTIDE SEQUENCE [LARGE SCALE GENOMIC DNA]</scope>
</reference>
<name>A0AAV1QQJ1_9ROSI</name>
<dbReference type="AlphaFoldDB" id="A0AAV1QQJ1"/>
<evidence type="ECO:0000313" key="2">
    <source>
        <dbReference type="Proteomes" id="UP001314170"/>
    </source>
</evidence>
<accession>A0AAV1QQJ1</accession>
<keyword evidence="2" id="KW-1185">Reference proteome</keyword>
<gene>
    <name evidence="1" type="ORF">DCAF_LOCUS721</name>
</gene>
<sequence length="138" mass="15679">MPSTFRCLRDSVYRLRLLRVYVRLRLVPSVACVWFGVDGDIEGDGEIKVDVDLENEDQFDVGDDGDFLINIKEDNVHYDNDYKDLDFHLSADGDIEDGGEIKVDVNLENEDWFDTKGVHGEDGGEIKVDVVLKKISLI</sequence>
<organism evidence="1 2">
    <name type="scientific">Dovyalis caffra</name>
    <dbReference type="NCBI Taxonomy" id="77055"/>
    <lineage>
        <taxon>Eukaryota</taxon>
        <taxon>Viridiplantae</taxon>
        <taxon>Streptophyta</taxon>
        <taxon>Embryophyta</taxon>
        <taxon>Tracheophyta</taxon>
        <taxon>Spermatophyta</taxon>
        <taxon>Magnoliopsida</taxon>
        <taxon>eudicotyledons</taxon>
        <taxon>Gunneridae</taxon>
        <taxon>Pentapetalae</taxon>
        <taxon>rosids</taxon>
        <taxon>fabids</taxon>
        <taxon>Malpighiales</taxon>
        <taxon>Salicaceae</taxon>
        <taxon>Flacourtieae</taxon>
        <taxon>Dovyalis</taxon>
    </lineage>
</organism>
<dbReference type="EMBL" id="CAWUPB010000062">
    <property type="protein sequence ID" value="CAK7323105.1"/>
    <property type="molecule type" value="Genomic_DNA"/>
</dbReference>
<dbReference type="Proteomes" id="UP001314170">
    <property type="component" value="Unassembled WGS sequence"/>
</dbReference>
<proteinExistence type="predicted"/>